<evidence type="ECO:0000313" key="1">
    <source>
        <dbReference type="EMBL" id="OQE13749.1"/>
    </source>
</evidence>
<protein>
    <submittedName>
        <fullName evidence="1">Uncharacterized protein</fullName>
    </submittedName>
</protein>
<dbReference type="Gene3D" id="3.10.310.10">
    <property type="entry name" value="Diaminopimelate Epimerase, Chain A, domain 1"/>
    <property type="match status" value="1"/>
</dbReference>
<name>A0A1V6SJ27_9EURO</name>
<sequence length="73" mass="8248">MSQEQLSYVTVNVFTGERLAGNQLAVVKVDEKCELSKKEKQKIARQFNFSETVFLYHNASADPPIAEIFTPVN</sequence>
<dbReference type="AlphaFoldDB" id="A0A1V6SJ27"/>
<dbReference type="PANTHER" id="PTHR13774">
    <property type="entry name" value="PHENAZINE BIOSYNTHESIS PROTEIN"/>
    <property type="match status" value="1"/>
</dbReference>
<dbReference type="GO" id="GO:0016853">
    <property type="term" value="F:isomerase activity"/>
    <property type="evidence" value="ECO:0007669"/>
    <property type="project" value="TreeGrafter"/>
</dbReference>
<accession>A0A1V6SJ27</accession>
<dbReference type="PANTHER" id="PTHR13774:SF32">
    <property type="entry name" value="ANTISENSE-ENHANCING SEQUENCE 1"/>
    <property type="match status" value="1"/>
</dbReference>
<dbReference type="SUPFAM" id="SSF54506">
    <property type="entry name" value="Diaminopimelate epimerase-like"/>
    <property type="match status" value="1"/>
</dbReference>
<dbReference type="STRING" id="303698.A0A1V6SJ27"/>
<evidence type="ECO:0000313" key="2">
    <source>
        <dbReference type="Proteomes" id="UP000191285"/>
    </source>
</evidence>
<dbReference type="EMBL" id="MLKD01000046">
    <property type="protein sequence ID" value="OQE13749.1"/>
    <property type="molecule type" value="Genomic_DNA"/>
</dbReference>
<proteinExistence type="predicted"/>
<dbReference type="Proteomes" id="UP000191285">
    <property type="component" value="Unassembled WGS sequence"/>
</dbReference>
<dbReference type="GO" id="GO:0005737">
    <property type="term" value="C:cytoplasm"/>
    <property type="evidence" value="ECO:0007669"/>
    <property type="project" value="TreeGrafter"/>
</dbReference>
<comment type="caution">
    <text evidence="1">The sequence shown here is derived from an EMBL/GenBank/DDBJ whole genome shotgun (WGS) entry which is preliminary data.</text>
</comment>
<dbReference type="InterPro" id="IPR003719">
    <property type="entry name" value="Phenazine_PhzF-like"/>
</dbReference>
<organism evidence="1 2">
    <name type="scientific">Penicillium steckii</name>
    <dbReference type="NCBI Taxonomy" id="303698"/>
    <lineage>
        <taxon>Eukaryota</taxon>
        <taxon>Fungi</taxon>
        <taxon>Dikarya</taxon>
        <taxon>Ascomycota</taxon>
        <taxon>Pezizomycotina</taxon>
        <taxon>Eurotiomycetes</taxon>
        <taxon>Eurotiomycetidae</taxon>
        <taxon>Eurotiales</taxon>
        <taxon>Aspergillaceae</taxon>
        <taxon>Penicillium</taxon>
    </lineage>
</organism>
<dbReference type="OrthoDB" id="75169at2759"/>
<dbReference type="Pfam" id="PF02567">
    <property type="entry name" value="PhzC-PhzF"/>
    <property type="match status" value="1"/>
</dbReference>
<reference evidence="2" key="1">
    <citation type="journal article" date="2017" name="Nat. Microbiol.">
        <title>Global analysis of biosynthetic gene clusters reveals vast potential of secondary metabolite production in Penicillium species.</title>
        <authorList>
            <person name="Nielsen J.C."/>
            <person name="Grijseels S."/>
            <person name="Prigent S."/>
            <person name="Ji B."/>
            <person name="Dainat J."/>
            <person name="Nielsen K.F."/>
            <person name="Frisvad J.C."/>
            <person name="Workman M."/>
            <person name="Nielsen J."/>
        </authorList>
    </citation>
    <scope>NUCLEOTIDE SEQUENCE [LARGE SCALE GENOMIC DNA]</scope>
    <source>
        <strain evidence="2">IBT 24891</strain>
    </source>
</reference>
<gene>
    <name evidence="1" type="ORF">PENSTE_c046G03251</name>
</gene>
<keyword evidence="2" id="KW-1185">Reference proteome</keyword>